<reference evidence="2" key="3">
    <citation type="submission" date="2025-09" db="UniProtKB">
        <authorList>
            <consortium name="Ensembl"/>
        </authorList>
    </citation>
    <scope>IDENTIFICATION</scope>
</reference>
<dbReference type="Ensembl" id="ENSMMDT00005035986.1">
    <property type="protein sequence ID" value="ENSMMDP00005035212.1"/>
    <property type="gene ID" value="ENSMMDG00005016546.1"/>
</dbReference>
<name>A0A667Z4T3_9TELE</name>
<proteinExistence type="predicted"/>
<dbReference type="PANTHER" id="PTHR45427:SF1">
    <property type="entry name" value="MUCIN-15"/>
    <property type="match status" value="1"/>
</dbReference>
<dbReference type="Pfam" id="PF15672">
    <property type="entry name" value="Mucin15"/>
    <property type="match status" value="1"/>
</dbReference>
<keyword evidence="1" id="KW-0472">Membrane</keyword>
<accession>A0A667Z4T3</accession>
<protein>
    <submittedName>
        <fullName evidence="2">Uncharacterized protein</fullName>
    </submittedName>
</protein>
<dbReference type="GeneTree" id="ENSGT00860000135092"/>
<dbReference type="PANTHER" id="PTHR45427">
    <property type="entry name" value="MUCIN-15"/>
    <property type="match status" value="1"/>
</dbReference>
<sequence length="108" mass="11930">CADLSAASCNRSFASDVKKNKKKEAWEAILGTAVAVACVGLLVYIILKKKHQRDFSHRKLVEEFASDPVLRLDNSEPLDLNYGGSAYSNPGLQMDNIQMTNFPGRNNN</sequence>
<evidence type="ECO:0000313" key="2">
    <source>
        <dbReference type="Ensembl" id="ENSMMDP00005035212.1"/>
    </source>
</evidence>
<evidence type="ECO:0000313" key="3">
    <source>
        <dbReference type="Proteomes" id="UP000472263"/>
    </source>
</evidence>
<keyword evidence="1" id="KW-0812">Transmembrane</keyword>
<dbReference type="InterPro" id="IPR031371">
    <property type="entry name" value="Mucin-15"/>
</dbReference>
<reference evidence="2" key="2">
    <citation type="submission" date="2025-08" db="UniProtKB">
        <authorList>
            <consortium name="Ensembl"/>
        </authorList>
    </citation>
    <scope>IDENTIFICATION</scope>
</reference>
<dbReference type="AlphaFoldDB" id="A0A667Z4T3"/>
<dbReference type="InParanoid" id="A0A667Z4T3"/>
<reference evidence="2" key="1">
    <citation type="submission" date="2019-06" db="EMBL/GenBank/DDBJ databases">
        <authorList>
            <consortium name="Wellcome Sanger Institute Data Sharing"/>
        </authorList>
    </citation>
    <scope>NUCLEOTIDE SEQUENCE [LARGE SCALE GENOMIC DNA]</scope>
</reference>
<dbReference type="Proteomes" id="UP000472263">
    <property type="component" value="Chromosome 3"/>
</dbReference>
<organism evidence="2 3">
    <name type="scientific">Myripristis murdjan</name>
    <name type="common">pinecone soldierfish</name>
    <dbReference type="NCBI Taxonomy" id="586833"/>
    <lineage>
        <taxon>Eukaryota</taxon>
        <taxon>Metazoa</taxon>
        <taxon>Chordata</taxon>
        <taxon>Craniata</taxon>
        <taxon>Vertebrata</taxon>
        <taxon>Euteleostomi</taxon>
        <taxon>Actinopterygii</taxon>
        <taxon>Neopterygii</taxon>
        <taxon>Teleostei</taxon>
        <taxon>Neoteleostei</taxon>
        <taxon>Acanthomorphata</taxon>
        <taxon>Holocentriformes</taxon>
        <taxon>Holocentridae</taxon>
        <taxon>Myripristis</taxon>
    </lineage>
</organism>
<feature type="transmembrane region" description="Helical" evidence="1">
    <location>
        <begin position="28"/>
        <end position="47"/>
    </location>
</feature>
<keyword evidence="3" id="KW-1185">Reference proteome</keyword>
<keyword evidence="1" id="KW-1133">Transmembrane helix</keyword>
<evidence type="ECO:0000256" key="1">
    <source>
        <dbReference type="SAM" id="Phobius"/>
    </source>
</evidence>